<dbReference type="VEuPathDB" id="FungiDB:sscle_16g107640"/>
<dbReference type="Proteomes" id="UP000177798">
    <property type="component" value="Chromosome 16"/>
</dbReference>
<dbReference type="SMART" id="SM00906">
    <property type="entry name" value="Fungal_trans"/>
    <property type="match status" value="1"/>
</dbReference>
<dbReference type="Pfam" id="PF04082">
    <property type="entry name" value="Fungal_trans"/>
    <property type="match status" value="1"/>
</dbReference>
<dbReference type="Gene3D" id="4.10.240.10">
    <property type="entry name" value="Zn(2)-C6 fungal-type DNA-binding domain"/>
    <property type="match status" value="1"/>
</dbReference>
<dbReference type="InterPro" id="IPR050613">
    <property type="entry name" value="Sec_Metabolite_Reg"/>
</dbReference>
<feature type="region of interest" description="Disordered" evidence="4">
    <location>
        <begin position="405"/>
        <end position="434"/>
    </location>
</feature>
<gene>
    <name evidence="6" type="ORF">sscle_16g107640</name>
</gene>
<proteinExistence type="predicted"/>
<feature type="domain" description="Zn(2)-C6 fungal-type" evidence="5">
    <location>
        <begin position="72"/>
        <end position="103"/>
    </location>
</feature>
<evidence type="ECO:0000313" key="7">
    <source>
        <dbReference type="Proteomes" id="UP000177798"/>
    </source>
</evidence>
<dbReference type="CDD" id="cd00067">
    <property type="entry name" value="GAL4"/>
    <property type="match status" value="1"/>
</dbReference>
<dbReference type="InterPro" id="IPR007219">
    <property type="entry name" value="XnlR_reg_dom"/>
</dbReference>
<feature type="compositionally biased region" description="Low complexity" evidence="4">
    <location>
        <begin position="663"/>
        <end position="693"/>
    </location>
</feature>
<dbReference type="CDD" id="cd12148">
    <property type="entry name" value="fungal_TF_MHR"/>
    <property type="match status" value="1"/>
</dbReference>
<feature type="region of interest" description="Disordered" evidence="4">
    <location>
        <begin position="43"/>
        <end position="63"/>
    </location>
</feature>
<evidence type="ECO:0000259" key="5">
    <source>
        <dbReference type="PROSITE" id="PS50048"/>
    </source>
</evidence>
<dbReference type="GO" id="GO:0005634">
    <property type="term" value="C:nucleus"/>
    <property type="evidence" value="ECO:0007669"/>
    <property type="project" value="UniProtKB-SubCell"/>
</dbReference>
<protein>
    <recommendedName>
        <fullName evidence="5">Zn(2)-C6 fungal-type domain-containing protein</fullName>
    </recommendedName>
</protein>
<evidence type="ECO:0000256" key="3">
    <source>
        <dbReference type="ARBA" id="ARBA00023242"/>
    </source>
</evidence>
<dbReference type="GO" id="GO:0000981">
    <property type="term" value="F:DNA-binding transcription factor activity, RNA polymerase II-specific"/>
    <property type="evidence" value="ECO:0007669"/>
    <property type="project" value="InterPro"/>
</dbReference>
<evidence type="ECO:0000256" key="2">
    <source>
        <dbReference type="ARBA" id="ARBA00022723"/>
    </source>
</evidence>
<evidence type="ECO:0000313" key="6">
    <source>
        <dbReference type="EMBL" id="APA15994.1"/>
    </source>
</evidence>
<comment type="subcellular location">
    <subcellularLocation>
        <location evidence="1">Nucleus</location>
    </subcellularLocation>
</comment>
<feature type="region of interest" description="Disordered" evidence="4">
    <location>
        <begin position="637"/>
        <end position="693"/>
    </location>
</feature>
<dbReference type="SMART" id="SM00066">
    <property type="entry name" value="GAL4"/>
    <property type="match status" value="1"/>
</dbReference>
<dbReference type="EMBL" id="CP017829">
    <property type="protein sequence ID" value="APA15994.1"/>
    <property type="molecule type" value="Genomic_DNA"/>
</dbReference>
<dbReference type="InterPro" id="IPR001138">
    <property type="entry name" value="Zn2Cys6_DnaBD"/>
</dbReference>
<dbReference type="GO" id="GO:0008270">
    <property type="term" value="F:zinc ion binding"/>
    <property type="evidence" value="ECO:0007669"/>
    <property type="project" value="InterPro"/>
</dbReference>
<keyword evidence="3" id="KW-0539">Nucleus</keyword>
<dbReference type="PROSITE" id="PS50048">
    <property type="entry name" value="ZN2_CY6_FUNGAL_2"/>
    <property type="match status" value="1"/>
</dbReference>
<feature type="compositionally biased region" description="Basic and acidic residues" evidence="4">
    <location>
        <begin position="419"/>
        <end position="432"/>
    </location>
</feature>
<dbReference type="OrthoDB" id="424974at2759"/>
<dbReference type="SUPFAM" id="SSF57701">
    <property type="entry name" value="Zn2/Cys6 DNA-binding domain"/>
    <property type="match status" value="1"/>
</dbReference>
<dbReference type="PANTHER" id="PTHR31001:SF87">
    <property type="entry name" value="COL-21"/>
    <property type="match status" value="1"/>
</dbReference>
<evidence type="ECO:0000256" key="1">
    <source>
        <dbReference type="ARBA" id="ARBA00004123"/>
    </source>
</evidence>
<reference evidence="7" key="1">
    <citation type="journal article" date="2017" name="Genome Biol. Evol.">
        <title>The complete genome sequence of the phytopathogenic fungus Sclerotinia sclerotiorum reveals insights into the genome architecture of broad host range pathogens.</title>
        <authorList>
            <person name="Derbyshire M."/>
            <person name="Denton-Giles M."/>
            <person name="Hegedus D."/>
            <person name="Seifbarghy S."/>
            <person name="Rollins J."/>
            <person name="van Kan J."/>
            <person name="Seidl M.F."/>
            <person name="Faino L."/>
            <person name="Mbengue M."/>
            <person name="Navaud O."/>
            <person name="Raffaele S."/>
            <person name="Hammond-Kosack K."/>
            <person name="Heard S."/>
            <person name="Oliver R."/>
        </authorList>
    </citation>
    <scope>NUCLEOTIDE SEQUENCE [LARGE SCALE GENOMIC DNA]</scope>
    <source>
        <strain evidence="7">ATCC 18683 / 1980 / Ss-1</strain>
    </source>
</reference>
<dbReference type="PROSITE" id="PS00463">
    <property type="entry name" value="ZN2_CY6_FUNGAL_1"/>
    <property type="match status" value="1"/>
</dbReference>
<dbReference type="GO" id="GO:0006351">
    <property type="term" value="P:DNA-templated transcription"/>
    <property type="evidence" value="ECO:0007669"/>
    <property type="project" value="InterPro"/>
</dbReference>
<keyword evidence="2" id="KW-0479">Metal-binding</keyword>
<organism evidence="6 7">
    <name type="scientific">Sclerotinia sclerotiorum (strain ATCC 18683 / 1980 / Ss-1)</name>
    <name type="common">White mold</name>
    <name type="synonym">Whetzelinia sclerotiorum</name>
    <dbReference type="NCBI Taxonomy" id="665079"/>
    <lineage>
        <taxon>Eukaryota</taxon>
        <taxon>Fungi</taxon>
        <taxon>Dikarya</taxon>
        <taxon>Ascomycota</taxon>
        <taxon>Pezizomycotina</taxon>
        <taxon>Leotiomycetes</taxon>
        <taxon>Helotiales</taxon>
        <taxon>Sclerotiniaceae</taxon>
        <taxon>Sclerotinia</taxon>
    </lineage>
</organism>
<evidence type="ECO:0000256" key="4">
    <source>
        <dbReference type="SAM" id="MobiDB-lite"/>
    </source>
</evidence>
<name>A0A1D9QM32_SCLS1</name>
<dbReference type="PANTHER" id="PTHR31001">
    <property type="entry name" value="UNCHARACTERIZED TRANSCRIPTIONAL REGULATORY PROTEIN"/>
    <property type="match status" value="1"/>
</dbReference>
<dbReference type="InterPro" id="IPR036864">
    <property type="entry name" value="Zn2-C6_fun-type_DNA-bd_sf"/>
</dbReference>
<accession>A0A1D9QM32</accession>
<feature type="compositionally biased region" description="Polar residues" evidence="4">
    <location>
        <begin position="639"/>
        <end position="662"/>
    </location>
</feature>
<dbReference type="Pfam" id="PF00172">
    <property type="entry name" value="Zn_clus"/>
    <property type="match status" value="1"/>
</dbReference>
<sequence length="796" mass="89776">MQTNGISDNMKADTKQQVACDDFYNSLNLDNLPPNHNIQAAAVRNNSTSEQESTKTEVPQKAPKKRKRVVISCTECHRRKQKCDRQFPCSNCVNRNKQDVCQYENESARKQQLLDDLRSSDNGEYGKGAQPESDSVAKVSALGYAKSNGSHSNTTLGIFKKIEAEVNDGAAVTTHCVATAENTGLREKYKSLIRQLPSRPYIDMLLETFFREVNFQYYALDEGTFRDHLRNWNNLSFATLNKGPQELPADLQFFPALLFQCFAMALLFQPPEYDPSLESLKYAAGMSFDDLAADYSDSGVSILTLLGKRNTTLVTVQAGFVRASYLKYSGMVPESWHSLSQTIKDAQEIELHKDNYQPQRNKPEDGYEHLWHQQLRRRTWLVLALWDVHMALVLGRPTTIDMRDPRPPFPIDAPIPATLEDRRKTPPKERSPTDMPTPLTMLLWYVEVMAPLWDIYYLEKDGPQASDALKVQKMHLNIKQIHELCPPYFRAENPDTTWDSHPDCYWLPPCRLIFQNGGAFTTMALHRPYICISVSSRRSALEAGLEILRVQREYFSLLQTKHYKMFNLVLNTFDAIILSAAIYILHPFENRDLLDNTLQHYDWAMERFHTMIGRNAIANTAAGVLKAINIRLKKALGTTKPQPSTPSDIGSNPSSTVGSSQMARSGTSTSASQSYNSPASSTDPSTISSTNSINGSHYNLPTIQNLTSPNSNSTAAWEFTGANNLMPHNFDLSSIAPLQPMHDLIFNDLSTNLSTNFDIPYQGFPEANLYAQPEPWQFGGDLGQDSFWAVMNNYNP</sequence>
<dbReference type="GO" id="GO:0003677">
    <property type="term" value="F:DNA binding"/>
    <property type="evidence" value="ECO:0007669"/>
    <property type="project" value="InterPro"/>
</dbReference>
<dbReference type="AlphaFoldDB" id="A0A1D9QM32"/>